<gene>
    <name evidence="4" type="primary">LOC105055250</name>
</gene>
<evidence type="ECO:0000259" key="1">
    <source>
        <dbReference type="Pfam" id="PF00646"/>
    </source>
</evidence>
<evidence type="ECO:0000259" key="2">
    <source>
        <dbReference type="Pfam" id="PF03478"/>
    </source>
</evidence>
<dbReference type="RefSeq" id="XP_073102436.1">
    <property type="nucleotide sequence ID" value="XM_073246335.1"/>
</dbReference>
<dbReference type="KEGG" id="egu:105055250"/>
<feature type="domain" description="F-box" evidence="1">
    <location>
        <begin position="8"/>
        <end position="42"/>
    </location>
</feature>
<feature type="domain" description="KIB1-4 beta-propeller" evidence="2">
    <location>
        <begin position="61"/>
        <end position="236"/>
    </location>
</feature>
<dbReference type="RefSeq" id="XP_073102434.1">
    <property type="nucleotide sequence ID" value="XM_073246333.1"/>
</dbReference>
<proteinExistence type="predicted"/>
<organism evidence="3 4">
    <name type="scientific">Elaeis guineensis var. tenera</name>
    <name type="common">Oil palm</name>
    <dbReference type="NCBI Taxonomy" id="51953"/>
    <lineage>
        <taxon>Eukaryota</taxon>
        <taxon>Viridiplantae</taxon>
        <taxon>Streptophyta</taxon>
        <taxon>Embryophyta</taxon>
        <taxon>Tracheophyta</taxon>
        <taxon>Spermatophyta</taxon>
        <taxon>Magnoliopsida</taxon>
        <taxon>Liliopsida</taxon>
        <taxon>Arecaceae</taxon>
        <taxon>Arecoideae</taxon>
        <taxon>Cocoseae</taxon>
        <taxon>Elaeidinae</taxon>
        <taxon>Elaeis</taxon>
    </lineage>
</organism>
<evidence type="ECO:0000313" key="4">
    <source>
        <dbReference type="RefSeq" id="XP_029123621.1"/>
    </source>
</evidence>
<dbReference type="Proteomes" id="UP000504607">
    <property type="component" value="Chromosome 12"/>
</dbReference>
<dbReference type="PANTHER" id="PTHR36901:SF1">
    <property type="entry name" value="F-BOX DOMAIN CONTAINING PROTEIN, EXPRESSED"/>
    <property type="match status" value="1"/>
</dbReference>
<keyword evidence="3" id="KW-1185">Reference proteome</keyword>
<dbReference type="OrthoDB" id="585457at2759"/>
<dbReference type="RefSeq" id="XP_029123621.1">
    <property type="nucleotide sequence ID" value="XM_029267788.1"/>
</dbReference>
<dbReference type="GeneID" id="105055250"/>
<dbReference type="Pfam" id="PF00646">
    <property type="entry name" value="F-box"/>
    <property type="match status" value="1"/>
</dbReference>
<accession>A0A8N4FCK2</accession>
<dbReference type="InterPro" id="IPR005174">
    <property type="entry name" value="KIB1-4_b-propeller"/>
</dbReference>
<dbReference type="InterPro" id="IPR001810">
    <property type="entry name" value="F-box_dom"/>
</dbReference>
<evidence type="ECO:0000313" key="3">
    <source>
        <dbReference type="Proteomes" id="UP000504607"/>
    </source>
</evidence>
<protein>
    <submittedName>
        <fullName evidence="4">F-box protein SKIP23-like</fullName>
    </submittedName>
</protein>
<reference evidence="4" key="1">
    <citation type="submission" date="2025-08" db="UniProtKB">
        <authorList>
            <consortium name="RefSeq"/>
        </authorList>
    </citation>
    <scope>IDENTIFICATION</scope>
</reference>
<dbReference type="RefSeq" id="XP_073102435.1">
    <property type="nucleotide sequence ID" value="XM_073246334.1"/>
</dbReference>
<sequence length="248" mass="28365">MDCSTMIPDLLKRISDKLPCCLDYFHFRLVCTHWRSAARPKKFPPIFILPSNSDSAELRFFDRSDGGVHPLRRLESTRNKTICGASRGWLALIDDTTKSISLVNPITGVQYPLPPAPQELDFDFHELMKDHYISDVFMSSVPNSGSECIVMAKQSGFERFVFCWPGDAVWTPLRTSYEICEVVAFWNGRFYAVDHDEDVLALEFGSRDEGIMLSSQLRCRFAPSHANFWNVTVSCCCCMLIWMVKRIP</sequence>
<dbReference type="Pfam" id="PF03478">
    <property type="entry name" value="Beta-prop_KIB1-4"/>
    <property type="match status" value="1"/>
</dbReference>
<dbReference type="AlphaFoldDB" id="A0A8N4FCK2"/>
<name>A0A8N4FCK2_ELAGV</name>
<dbReference type="PANTHER" id="PTHR36901">
    <property type="entry name" value="F-BOX DOMAIN CONTAINING PROTEIN, EXPRESSED-RELATED"/>
    <property type="match status" value="1"/>
</dbReference>